<name>A0A917U6Q0_9ACTN</name>
<reference evidence="1" key="1">
    <citation type="journal article" date="2014" name="Int. J. Syst. Evol. Microbiol.">
        <title>Complete genome sequence of Corynebacterium casei LMG S-19264T (=DSM 44701T), isolated from a smear-ripened cheese.</title>
        <authorList>
            <consortium name="US DOE Joint Genome Institute (JGI-PGF)"/>
            <person name="Walter F."/>
            <person name="Albersmeier A."/>
            <person name="Kalinowski J."/>
            <person name="Ruckert C."/>
        </authorList>
    </citation>
    <scope>NUCLEOTIDE SEQUENCE</scope>
    <source>
        <strain evidence="1">CGMCC 4.7312</strain>
    </source>
</reference>
<dbReference type="EMBL" id="BMNB01000034">
    <property type="protein sequence ID" value="GGM61093.1"/>
    <property type="molecule type" value="Genomic_DNA"/>
</dbReference>
<comment type="caution">
    <text evidence="1">The sequence shown here is derived from an EMBL/GenBank/DDBJ whole genome shotgun (WGS) entry which is preliminary data.</text>
</comment>
<evidence type="ECO:0000313" key="2">
    <source>
        <dbReference type="Proteomes" id="UP000608890"/>
    </source>
</evidence>
<dbReference type="AlphaFoldDB" id="A0A917U6Q0"/>
<proteinExistence type="predicted"/>
<keyword evidence="2" id="KW-1185">Reference proteome</keyword>
<evidence type="ECO:0000313" key="1">
    <source>
        <dbReference type="EMBL" id="GGM61093.1"/>
    </source>
</evidence>
<organism evidence="1 2">
    <name type="scientific">Micromonospora sonchi</name>
    <dbReference type="NCBI Taxonomy" id="1763543"/>
    <lineage>
        <taxon>Bacteria</taxon>
        <taxon>Bacillati</taxon>
        <taxon>Actinomycetota</taxon>
        <taxon>Actinomycetes</taxon>
        <taxon>Micromonosporales</taxon>
        <taxon>Micromonosporaceae</taxon>
        <taxon>Micromonospora</taxon>
    </lineage>
</organism>
<protein>
    <submittedName>
        <fullName evidence="1">Uncharacterized protein</fullName>
    </submittedName>
</protein>
<sequence>MPTHLYGRGEIARRLGVSRQRAGEIIDRADFPEPYDVLGMGAVWRIADVEEWIRRNRPHLAEESEA</sequence>
<reference evidence="1" key="2">
    <citation type="submission" date="2020-09" db="EMBL/GenBank/DDBJ databases">
        <authorList>
            <person name="Sun Q."/>
            <person name="Zhou Y."/>
        </authorList>
    </citation>
    <scope>NUCLEOTIDE SEQUENCE</scope>
    <source>
        <strain evidence="1">CGMCC 4.7312</strain>
    </source>
</reference>
<dbReference type="Proteomes" id="UP000608890">
    <property type="component" value="Unassembled WGS sequence"/>
</dbReference>
<gene>
    <name evidence="1" type="ORF">GCM10011608_52670</name>
</gene>
<dbReference type="RefSeq" id="WP_189049035.1">
    <property type="nucleotide sequence ID" value="NZ_BMNB01000034.1"/>
</dbReference>
<accession>A0A917U6Q0</accession>